<comment type="caution">
    <text evidence="1">The sequence shown here is derived from an EMBL/GenBank/DDBJ whole genome shotgun (WGS) entry which is preliminary data.</text>
</comment>
<evidence type="ECO:0008006" key="3">
    <source>
        <dbReference type="Google" id="ProtNLM"/>
    </source>
</evidence>
<dbReference type="InterPro" id="IPR048278">
    <property type="entry name" value="PFN"/>
</dbReference>
<proteinExistence type="predicted"/>
<dbReference type="SUPFAM" id="SSF55770">
    <property type="entry name" value="Profilin (actin-binding protein)"/>
    <property type="match status" value="1"/>
</dbReference>
<reference evidence="1" key="2">
    <citation type="submission" date="2023-06" db="EMBL/GenBank/DDBJ databases">
        <authorList>
            <person name="Ma L."/>
            <person name="Liu K.-W."/>
            <person name="Li Z."/>
            <person name="Hsiao Y.-Y."/>
            <person name="Qi Y."/>
            <person name="Fu T."/>
            <person name="Tang G."/>
            <person name="Zhang D."/>
            <person name="Sun W.-H."/>
            <person name="Liu D.-K."/>
            <person name="Li Y."/>
            <person name="Chen G.-Z."/>
            <person name="Liu X.-D."/>
            <person name="Liao X.-Y."/>
            <person name="Jiang Y.-T."/>
            <person name="Yu X."/>
            <person name="Hao Y."/>
            <person name="Huang J."/>
            <person name="Zhao X.-W."/>
            <person name="Ke S."/>
            <person name="Chen Y.-Y."/>
            <person name="Wu W.-L."/>
            <person name="Hsu J.-L."/>
            <person name="Lin Y.-F."/>
            <person name="Huang M.-D."/>
            <person name="Li C.-Y."/>
            <person name="Huang L."/>
            <person name="Wang Z.-W."/>
            <person name="Zhao X."/>
            <person name="Zhong W.-Y."/>
            <person name="Peng D.-H."/>
            <person name="Ahmad S."/>
            <person name="Lan S."/>
            <person name="Zhang J.-S."/>
            <person name="Tsai W.-C."/>
            <person name="Van De Peer Y."/>
            <person name="Liu Z.-J."/>
        </authorList>
    </citation>
    <scope>NUCLEOTIDE SEQUENCE</scope>
    <source>
        <strain evidence="1">CP</strain>
        <tissue evidence="1">Leaves</tissue>
    </source>
</reference>
<dbReference type="AlphaFoldDB" id="A0AAV9CP69"/>
<keyword evidence="2" id="KW-1185">Reference proteome</keyword>
<dbReference type="Pfam" id="PF00235">
    <property type="entry name" value="Profilin"/>
    <property type="match status" value="1"/>
</dbReference>
<accession>A0AAV9CP69</accession>
<dbReference type="Gene3D" id="3.30.450.30">
    <property type="entry name" value="Dynein light chain 2a, cytoplasmic"/>
    <property type="match status" value="1"/>
</dbReference>
<dbReference type="Proteomes" id="UP001180020">
    <property type="component" value="Unassembled WGS sequence"/>
</dbReference>
<dbReference type="PANTHER" id="PTHR36780:SF1">
    <property type="entry name" value="PROFILIN"/>
    <property type="match status" value="1"/>
</dbReference>
<sequence length="157" mass="17381">MVDWMHVHRLWAKWAPIYCAGGVDGDASSAESPPLKAVLLINYDPNGPSRLMSVIAEQQGMKAKPAELASFLDFMKRGNYQSEFFFIGPKQYLVTSIHEQWFGARCVNTSEPAGEGVIVMQSSAFLLVAMYDGSIGSASRAMLAVDQFVWQLSRRSL</sequence>
<evidence type="ECO:0000313" key="1">
    <source>
        <dbReference type="EMBL" id="KAK1290469.1"/>
    </source>
</evidence>
<protein>
    <recommendedName>
        <fullName evidence="3">Profilin</fullName>
    </recommendedName>
</protein>
<gene>
    <name evidence="1" type="ORF">QJS10_CPB18g00002</name>
</gene>
<organism evidence="1 2">
    <name type="scientific">Acorus calamus</name>
    <name type="common">Sweet flag</name>
    <dbReference type="NCBI Taxonomy" id="4465"/>
    <lineage>
        <taxon>Eukaryota</taxon>
        <taxon>Viridiplantae</taxon>
        <taxon>Streptophyta</taxon>
        <taxon>Embryophyta</taxon>
        <taxon>Tracheophyta</taxon>
        <taxon>Spermatophyta</taxon>
        <taxon>Magnoliopsida</taxon>
        <taxon>Liliopsida</taxon>
        <taxon>Acoraceae</taxon>
        <taxon>Acorus</taxon>
    </lineage>
</organism>
<dbReference type="GO" id="GO:0003779">
    <property type="term" value="F:actin binding"/>
    <property type="evidence" value="ECO:0007669"/>
    <property type="project" value="InterPro"/>
</dbReference>
<dbReference type="EMBL" id="JAUJYO010000018">
    <property type="protein sequence ID" value="KAK1290469.1"/>
    <property type="molecule type" value="Genomic_DNA"/>
</dbReference>
<reference evidence="1" key="1">
    <citation type="journal article" date="2023" name="Nat. Commun.">
        <title>Diploid and tetraploid genomes of Acorus and the evolution of monocots.</title>
        <authorList>
            <person name="Ma L."/>
            <person name="Liu K.W."/>
            <person name="Li Z."/>
            <person name="Hsiao Y.Y."/>
            <person name="Qi Y."/>
            <person name="Fu T."/>
            <person name="Tang G.D."/>
            <person name="Zhang D."/>
            <person name="Sun W.H."/>
            <person name="Liu D.K."/>
            <person name="Li Y."/>
            <person name="Chen G.Z."/>
            <person name="Liu X.D."/>
            <person name="Liao X.Y."/>
            <person name="Jiang Y.T."/>
            <person name="Yu X."/>
            <person name="Hao Y."/>
            <person name="Huang J."/>
            <person name="Zhao X.W."/>
            <person name="Ke S."/>
            <person name="Chen Y.Y."/>
            <person name="Wu W.L."/>
            <person name="Hsu J.L."/>
            <person name="Lin Y.F."/>
            <person name="Huang M.D."/>
            <person name="Li C.Y."/>
            <person name="Huang L."/>
            <person name="Wang Z.W."/>
            <person name="Zhao X."/>
            <person name="Zhong W.Y."/>
            <person name="Peng D.H."/>
            <person name="Ahmad S."/>
            <person name="Lan S."/>
            <person name="Zhang J.S."/>
            <person name="Tsai W.C."/>
            <person name="Van de Peer Y."/>
            <person name="Liu Z.J."/>
        </authorList>
    </citation>
    <scope>NUCLEOTIDE SEQUENCE</scope>
    <source>
        <strain evidence="1">CP</strain>
    </source>
</reference>
<name>A0AAV9CP69_ACOCL</name>
<evidence type="ECO:0000313" key="2">
    <source>
        <dbReference type="Proteomes" id="UP001180020"/>
    </source>
</evidence>
<dbReference type="PANTHER" id="PTHR36780">
    <property type="entry name" value="OS05G0241400 PROTEIN"/>
    <property type="match status" value="1"/>
</dbReference>
<dbReference type="InterPro" id="IPR036140">
    <property type="entry name" value="PFN_sf"/>
</dbReference>